<dbReference type="Proteomes" id="UP000258016">
    <property type="component" value="Chromosome"/>
</dbReference>
<evidence type="ECO:0000313" key="2">
    <source>
        <dbReference type="EMBL" id="ASR51047.1"/>
    </source>
</evidence>
<accession>A0ABN5B7A6</accession>
<keyword evidence="3" id="KW-1185">Reference proteome</keyword>
<name>A0ABN5B7A6_9SPHN</name>
<evidence type="ECO:0000259" key="1">
    <source>
        <dbReference type="Pfam" id="PF02371"/>
    </source>
</evidence>
<evidence type="ECO:0000313" key="3">
    <source>
        <dbReference type="Proteomes" id="UP000258016"/>
    </source>
</evidence>
<dbReference type="Pfam" id="PF02371">
    <property type="entry name" value="Transposase_20"/>
    <property type="match status" value="1"/>
</dbReference>
<proteinExistence type="predicted"/>
<gene>
    <name evidence="2" type="ORF">B5J99_05825</name>
</gene>
<sequence length="58" mass="6614">MDVCVDFQEADWVWTLTPRSYSSGGKERLGAITKQGNGYLRRLFIVGATAVLRMTRKY</sequence>
<protein>
    <recommendedName>
        <fullName evidence="1">Transposase IS116/IS110/IS902 C-terminal domain-containing protein</fullName>
    </recommendedName>
</protein>
<dbReference type="InterPro" id="IPR003346">
    <property type="entry name" value="Transposase_20"/>
</dbReference>
<dbReference type="EMBL" id="CP020083">
    <property type="protein sequence ID" value="ASR51047.1"/>
    <property type="molecule type" value="Genomic_DNA"/>
</dbReference>
<reference evidence="2 3" key="1">
    <citation type="submission" date="2017-03" db="EMBL/GenBank/DDBJ databases">
        <title>Complete genome sequence of Blastomonas fulva degrading microcsystin LR.</title>
        <authorList>
            <person name="Lee H.-g."/>
            <person name="Jin L."/>
            <person name="oh H.-M."/>
        </authorList>
    </citation>
    <scope>NUCLEOTIDE SEQUENCE [LARGE SCALE GENOMIC DNA]</scope>
    <source>
        <strain evidence="2 3">T2</strain>
    </source>
</reference>
<feature type="domain" description="Transposase IS116/IS110/IS902 C-terminal" evidence="1">
    <location>
        <begin position="16"/>
        <end position="56"/>
    </location>
</feature>
<organism evidence="2 3">
    <name type="scientific">Blastomonas fulva</name>
    <dbReference type="NCBI Taxonomy" id="1550728"/>
    <lineage>
        <taxon>Bacteria</taxon>
        <taxon>Pseudomonadati</taxon>
        <taxon>Pseudomonadota</taxon>
        <taxon>Alphaproteobacteria</taxon>
        <taxon>Sphingomonadales</taxon>
        <taxon>Sphingomonadaceae</taxon>
        <taxon>Blastomonas</taxon>
    </lineage>
</organism>